<protein>
    <submittedName>
        <fullName evidence="1">Nickel insertion protein</fullName>
        <ecNumber evidence="1">4.99.1.12</ecNumber>
    </submittedName>
</protein>
<accession>A0ACC7NXW2</accession>
<evidence type="ECO:0000313" key="1">
    <source>
        <dbReference type="EMBL" id="MFM9328546.1"/>
    </source>
</evidence>
<keyword evidence="2" id="KW-1185">Reference proteome</keyword>
<dbReference type="EMBL" id="JBJURJ010000005">
    <property type="protein sequence ID" value="MFM9328546.1"/>
    <property type="molecule type" value="Genomic_DNA"/>
</dbReference>
<reference evidence="1" key="1">
    <citation type="submission" date="2024-12" db="EMBL/GenBank/DDBJ databases">
        <authorList>
            <person name="Wu N."/>
        </authorList>
    </citation>
    <scope>NUCLEOTIDE SEQUENCE</scope>
    <source>
        <strain evidence="1">P15</strain>
    </source>
</reference>
<sequence>MEHSHRQEHTDGGMVVIQANLDDMNPEFTSYITDLLLAAGANDVYWIPIIMKKGRPGIMLNVLVGEEGIAAMEQVIFAETTTLGLRYIRAECHRLGREFFRVETCFGPMTVKVGYHQGKVVQFAPEFRECEEAARLHKVPLKEVYEEVRSRYRSAAGPLV</sequence>
<name>A0ACC7NXW2_9BACL</name>
<dbReference type="EC" id="4.99.1.12" evidence="1"/>
<dbReference type="Proteomes" id="UP001631969">
    <property type="component" value="Unassembled WGS sequence"/>
</dbReference>
<evidence type="ECO:0000313" key="2">
    <source>
        <dbReference type="Proteomes" id="UP001631969"/>
    </source>
</evidence>
<proteinExistence type="predicted"/>
<gene>
    <name evidence="1" type="primary">larC</name>
    <name evidence="1" type="ORF">ACI1P1_09625</name>
</gene>
<keyword evidence="1" id="KW-0456">Lyase</keyword>
<comment type="caution">
    <text evidence="1">The sequence shown here is derived from an EMBL/GenBank/DDBJ whole genome shotgun (WGS) entry which is preliminary data.</text>
</comment>
<organism evidence="1 2">
    <name type="scientific">Paenibacillus mesotrionivorans</name>
    <dbReference type="NCBI Taxonomy" id="3160968"/>
    <lineage>
        <taxon>Bacteria</taxon>
        <taxon>Bacillati</taxon>
        <taxon>Bacillota</taxon>
        <taxon>Bacilli</taxon>
        <taxon>Bacillales</taxon>
        <taxon>Paenibacillaceae</taxon>
        <taxon>Paenibacillus</taxon>
    </lineage>
</organism>